<reference evidence="10" key="1">
    <citation type="submission" date="2018-02" db="EMBL/GenBank/DDBJ databases">
        <authorList>
            <person name="Hornung B."/>
        </authorList>
    </citation>
    <scope>NUCLEOTIDE SEQUENCE [LARGE SCALE GENOMIC DNA]</scope>
</reference>
<feature type="transmembrane region" description="Helical" evidence="8">
    <location>
        <begin position="321"/>
        <end position="341"/>
    </location>
</feature>
<keyword evidence="7 8" id="KW-0472">Membrane</keyword>
<feature type="transmembrane region" description="Helical" evidence="8">
    <location>
        <begin position="25"/>
        <end position="46"/>
    </location>
</feature>
<evidence type="ECO:0000256" key="5">
    <source>
        <dbReference type="ARBA" id="ARBA00022692"/>
    </source>
</evidence>
<protein>
    <submittedName>
        <fullName evidence="9">TM_ABC_iron-siderophores_like</fullName>
    </submittedName>
</protein>
<keyword evidence="3" id="KW-0813">Transport</keyword>
<dbReference type="FunFam" id="1.10.3470.10:FF:000001">
    <property type="entry name" value="Vitamin B12 ABC transporter permease BtuC"/>
    <property type="match status" value="1"/>
</dbReference>
<feature type="transmembrane region" description="Helical" evidence="8">
    <location>
        <begin position="292"/>
        <end position="309"/>
    </location>
</feature>
<evidence type="ECO:0000256" key="7">
    <source>
        <dbReference type="ARBA" id="ARBA00023136"/>
    </source>
</evidence>
<evidence type="ECO:0000256" key="1">
    <source>
        <dbReference type="ARBA" id="ARBA00004651"/>
    </source>
</evidence>
<gene>
    <name evidence="9" type="ORF">PROPJV5_1013</name>
</gene>
<evidence type="ECO:0000256" key="3">
    <source>
        <dbReference type="ARBA" id="ARBA00022448"/>
    </source>
</evidence>
<dbReference type="OrthoDB" id="9782305at2"/>
<evidence type="ECO:0000313" key="10">
    <source>
        <dbReference type="Proteomes" id="UP000265962"/>
    </source>
</evidence>
<dbReference type="InterPro" id="IPR037294">
    <property type="entry name" value="ABC_BtuC-like"/>
</dbReference>
<dbReference type="CDD" id="cd06550">
    <property type="entry name" value="TM_ABC_iron-siderophores_like"/>
    <property type="match status" value="1"/>
</dbReference>
<dbReference type="InterPro" id="IPR000522">
    <property type="entry name" value="ABC_transptr_permease_BtuC"/>
</dbReference>
<dbReference type="GO" id="GO:0005886">
    <property type="term" value="C:plasma membrane"/>
    <property type="evidence" value="ECO:0007669"/>
    <property type="project" value="UniProtKB-SubCell"/>
</dbReference>
<sequence>MSATITGRAGVSPGNGHHGLAGRGWFRVGVFIALAVLLVAGALYAIGAGSIHLSAGQVLDALTGRDASLRRIVWDIRLPRMLLAVLVGMNLAVSGVILQAVMSNPLADPSIIGVSSGAGLLGIGIMLVAPSRLALVTPAAFAGAMGAAAAIFLLAWKGGIQPLRIILAGVAVSALCGAGISALMVLFSDRVAGALMFMNGAMSMRGWTEVRGLWPYSLVSLALACCFARRLNVLVLGDDAAGSMGMNVQANRVFFTALAAVLAASAVSAVGLLGFVGLIVPHIMRMVLGPDHRLTVPGSILAGAALLVVSDTLSRTVFSPVEIPVGITMTVLGVPFFLFLLRRAL</sequence>
<dbReference type="SUPFAM" id="SSF81345">
    <property type="entry name" value="ABC transporter involved in vitamin B12 uptake, BtuC"/>
    <property type="match status" value="1"/>
</dbReference>
<comment type="similarity">
    <text evidence="2">Belongs to the binding-protein-dependent transport system permease family. FecCD subfamily.</text>
</comment>
<feature type="transmembrane region" description="Helical" evidence="8">
    <location>
        <begin position="110"/>
        <end position="128"/>
    </location>
</feature>
<dbReference type="Pfam" id="PF01032">
    <property type="entry name" value="FecCD"/>
    <property type="match status" value="1"/>
</dbReference>
<keyword evidence="4" id="KW-1003">Cell membrane</keyword>
<dbReference type="PANTHER" id="PTHR30472">
    <property type="entry name" value="FERRIC ENTEROBACTIN TRANSPORT SYSTEM PERMEASE PROTEIN"/>
    <property type="match status" value="1"/>
</dbReference>
<dbReference type="EMBL" id="OMOH01000003">
    <property type="protein sequence ID" value="SPF68055.1"/>
    <property type="molecule type" value="Genomic_DNA"/>
</dbReference>
<comment type="subcellular location">
    <subcellularLocation>
        <location evidence="1">Cell membrane</location>
        <topology evidence="1">Multi-pass membrane protein</topology>
    </subcellularLocation>
</comment>
<proteinExistence type="inferred from homology"/>
<keyword evidence="5 8" id="KW-0812">Transmembrane</keyword>
<evidence type="ECO:0000256" key="8">
    <source>
        <dbReference type="SAM" id="Phobius"/>
    </source>
</evidence>
<feature type="transmembrane region" description="Helical" evidence="8">
    <location>
        <begin position="78"/>
        <end position="98"/>
    </location>
</feature>
<dbReference type="Gene3D" id="1.10.3470.10">
    <property type="entry name" value="ABC transporter involved in vitamin B12 uptake, BtuC"/>
    <property type="match status" value="1"/>
</dbReference>
<accession>A0A375I0B2</accession>
<evidence type="ECO:0000313" key="9">
    <source>
        <dbReference type="EMBL" id="SPF68055.1"/>
    </source>
</evidence>
<dbReference type="PANTHER" id="PTHR30472:SF68">
    <property type="entry name" value="FERRICHROME TRANSPORT SYSTEM PERMEASE PROTEIN FHUB"/>
    <property type="match status" value="1"/>
</dbReference>
<evidence type="ECO:0000256" key="4">
    <source>
        <dbReference type="ARBA" id="ARBA00022475"/>
    </source>
</evidence>
<dbReference type="GO" id="GO:0033214">
    <property type="term" value="P:siderophore-iron import into cell"/>
    <property type="evidence" value="ECO:0007669"/>
    <property type="project" value="TreeGrafter"/>
</dbReference>
<feature type="transmembrane region" description="Helical" evidence="8">
    <location>
        <begin position="135"/>
        <end position="156"/>
    </location>
</feature>
<feature type="transmembrane region" description="Helical" evidence="8">
    <location>
        <begin position="253"/>
        <end position="280"/>
    </location>
</feature>
<keyword evidence="6 8" id="KW-1133">Transmembrane helix</keyword>
<dbReference type="AlphaFoldDB" id="A0A375I0B2"/>
<evidence type="ECO:0000256" key="6">
    <source>
        <dbReference type="ARBA" id="ARBA00022989"/>
    </source>
</evidence>
<feature type="transmembrane region" description="Helical" evidence="8">
    <location>
        <begin position="162"/>
        <end position="187"/>
    </location>
</feature>
<dbReference type="RefSeq" id="WP_119715241.1">
    <property type="nucleotide sequence ID" value="NZ_OMOH01000003.1"/>
</dbReference>
<dbReference type="GO" id="GO:0022857">
    <property type="term" value="F:transmembrane transporter activity"/>
    <property type="evidence" value="ECO:0007669"/>
    <property type="project" value="InterPro"/>
</dbReference>
<keyword evidence="10" id="KW-1185">Reference proteome</keyword>
<feature type="transmembrane region" description="Helical" evidence="8">
    <location>
        <begin position="213"/>
        <end position="233"/>
    </location>
</feature>
<dbReference type="Proteomes" id="UP000265962">
    <property type="component" value="Unassembled WGS sequence"/>
</dbReference>
<organism evidence="9 10">
    <name type="scientific">Propionibacterium ruminifibrarum</name>
    <dbReference type="NCBI Taxonomy" id="1962131"/>
    <lineage>
        <taxon>Bacteria</taxon>
        <taxon>Bacillati</taxon>
        <taxon>Actinomycetota</taxon>
        <taxon>Actinomycetes</taxon>
        <taxon>Propionibacteriales</taxon>
        <taxon>Propionibacteriaceae</taxon>
        <taxon>Propionibacterium</taxon>
    </lineage>
</organism>
<evidence type="ECO:0000256" key="2">
    <source>
        <dbReference type="ARBA" id="ARBA00007935"/>
    </source>
</evidence>
<name>A0A375I0B2_9ACTN</name>